<dbReference type="EMBL" id="SNXZ01000001">
    <property type="protein sequence ID" value="TDQ05966.1"/>
    <property type="molecule type" value="Genomic_DNA"/>
</dbReference>
<gene>
    <name evidence="1" type="ORF">EV186_1011944</name>
</gene>
<proteinExistence type="predicted"/>
<dbReference type="InterPro" id="IPR011256">
    <property type="entry name" value="Reg_factor_effector_dom_sf"/>
</dbReference>
<keyword evidence="2" id="KW-1185">Reference proteome</keyword>
<protein>
    <recommendedName>
        <fullName evidence="3">GyrI-like small molecule binding protein</fullName>
    </recommendedName>
</protein>
<evidence type="ECO:0000313" key="1">
    <source>
        <dbReference type="EMBL" id="TDQ05966.1"/>
    </source>
</evidence>
<comment type="caution">
    <text evidence="1">The sequence shown here is derived from an EMBL/GenBank/DDBJ whole genome shotgun (WGS) entry which is preliminary data.</text>
</comment>
<reference evidence="1 2" key="1">
    <citation type="submission" date="2019-03" db="EMBL/GenBank/DDBJ databases">
        <title>Genomic Encyclopedia of Type Strains, Phase IV (KMG-IV): sequencing the most valuable type-strain genomes for metagenomic binning, comparative biology and taxonomic classification.</title>
        <authorList>
            <person name="Goeker M."/>
        </authorList>
    </citation>
    <scope>NUCLEOTIDE SEQUENCE [LARGE SCALE GENOMIC DNA]</scope>
    <source>
        <strain evidence="1 2">DSM 45361</strain>
    </source>
</reference>
<evidence type="ECO:0008006" key="3">
    <source>
        <dbReference type="Google" id="ProtNLM"/>
    </source>
</evidence>
<evidence type="ECO:0000313" key="2">
    <source>
        <dbReference type="Proteomes" id="UP000295444"/>
    </source>
</evidence>
<dbReference type="AlphaFoldDB" id="A0A4R6SN59"/>
<dbReference type="SUPFAM" id="SSF55136">
    <property type="entry name" value="Probable bacterial effector-binding domain"/>
    <property type="match status" value="1"/>
</dbReference>
<name>A0A4R6SN59_LABRH</name>
<sequence length="131" mass="15007">MTKQPRPLLVRRVPDELPALQQGWAEFEELVGLRGRKFYGLVDVAANEYLLATVPRDDDPADAWGLARFELPGGDYLRTVLRGEPPELYSRIGPAMQELESLTTVDKERYLVEFYKRHNEIELWVPVHGSA</sequence>
<dbReference type="Proteomes" id="UP000295444">
    <property type="component" value="Unassembled WGS sequence"/>
</dbReference>
<accession>A0A4R6SN59</accession>
<organism evidence="1 2">
    <name type="scientific">Labedaea rhizosphaerae</name>
    <dbReference type="NCBI Taxonomy" id="598644"/>
    <lineage>
        <taxon>Bacteria</taxon>
        <taxon>Bacillati</taxon>
        <taxon>Actinomycetota</taxon>
        <taxon>Actinomycetes</taxon>
        <taxon>Pseudonocardiales</taxon>
        <taxon>Pseudonocardiaceae</taxon>
        <taxon>Labedaea</taxon>
    </lineage>
</organism>